<dbReference type="RefSeq" id="WP_267849811.1">
    <property type="nucleotide sequence ID" value="NZ_JAPMXC010000013.1"/>
</dbReference>
<gene>
    <name evidence="2" type="ORF">OVY01_22245</name>
</gene>
<dbReference type="EMBL" id="JAPMXC010000013">
    <property type="protein sequence ID" value="MCY0389864.1"/>
    <property type="molecule type" value="Genomic_DNA"/>
</dbReference>
<evidence type="ECO:0000313" key="2">
    <source>
        <dbReference type="EMBL" id="MCY0389864.1"/>
    </source>
</evidence>
<keyword evidence="2" id="KW-0418">Kinase</keyword>
<dbReference type="Gene3D" id="3.30.750.24">
    <property type="entry name" value="STAS domain"/>
    <property type="match status" value="1"/>
</dbReference>
<dbReference type="SUPFAM" id="SSF55874">
    <property type="entry name" value="ATPase domain of HSP90 chaperone/DNA topoisomerase II/histidine kinase"/>
    <property type="match status" value="1"/>
</dbReference>
<dbReference type="GO" id="GO:0016301">
    <property type="term" value="F:kinase activity"/>
    <property type="evidence" value="ECO:0007669"/>
    <property type="project" value="UniProtKB-KW"/>
</dbReference>
<dbReference type="SUPFAM" id="SSF52091">
    <property type="entry name" value="SpoIIaa-like"/>
    <property type="match status" value="1"/>
</dbReference>
<keyword evidence="3" id="KW-1185">Reference proteome</keyword>
<organism evidence="2 3">
    <name type="scientific">Robbsia betulipollinis</name>
    <dbReference type="NCBI Taxonomy" id="2981849"/>
    <lineage>
        <taxon>Bacteria</taxon>
        <taxon>Pseudomonadati</taxon>
        <taxon>Pseudomonadota</taxon>
        <taxon>Betaproteobacteria</taxon>
        <taxon>Burkholderiales</taxon>
        <taxon>Burkholderiaceae</taxon>
        <taxon>Robbsia</taxon>
    </lineage>
</organism>
<sequence length="305" mass="34340">MAWQLLFSPQKHLTVQMPSNLNRESMYRLVASVLDRDHNARCATIYLDFEPLKFIDPAGVTVLSNLIEFLRKVGAKTYFKGHKDLSTPVRFLDDSGFFEQYLGYALVPGARIRATTLPLQLVEYQRSYEYLEYKLIPWLANVLGAAEPNLSTIKVCFQEIFNNINDHSEVKIGCVFAQHYPKNHTVQITVSDFGVGIPHRIQSVEPQHNDQQALRRAAEQGFTTQTTIRNRGAGLDVLIKNVVSKNGGAIIIQSGGGILSCTRGPDGTVKRTPRSAKGFYPGTLIQMSLHTKYFISDELDEEFSW</sequence>
<keyword evidence="2" id="KW-0808">Transferase</keyword>
<evidence type="ECO:0000313" key="3">
    <source>
        <dbReference type="Proteomes" id="UP001082899"/>
    </source>
</evidence>
<dbReference type="InterPro" id="IPR002645">
    <property type="entry name" value="STAS_dom"/>
</dbReference>
<comment type="caution">
    <text evidence="2">The sequence shown here is derived from an EMBL/GenBank/DDBJ whole genome shotgun (WGS) entry which is preliminary data.</text>
</comment>
<protein>
    <submittedName>
        <fullName evidence="2">Histidine kinase</fullName>
    </submittedName>
</protein>
<dbReference type="InterPro" id="IPR036890">
    <property type="entry name" value="HATPase_C_sf"/>
</dbReference>
<proteinExistence type="predicted"/>
<accession>A0ABT3ZTF2</accession>
<dbReference type="Gene3D" id="3.30.565.10">
    <property type="entry name" value="Histidine kinase-like ATPase, C-terminal domain"/>
    <property type="match status" value="1"/>
</dbReference>
<dbReference type="InterPro" id="IPR036513">
    <property type="entry name" value="STAS_dom_sf"/>
</dbReference>
<feature type="domain" description="STAS" evidence="1">
    <location>
        <begin position="1"/>
        <end position="103"/>
    </location>
</feature>
<name>A0ABT3ZTF2_9BURK</name>
<reference evidence="2" key="1">
    <citation type="submission" date="2022-11" db="EMBL/GenBank/DDBJ databases">
        <title>Robbsia betulipollinis sp. nov., isolated from pollen of birch (Betula pendula).</title>
        <authorList>
            <person name="Shi H."/>
            <person name="Ambika Manirajan B."/>
            <person name="Ratering S."/>
            <person name="Geissler-Plaum R."/>
            <person name="Schnell S."/>
        </authorList>
    </citation>
    <scope>NUCLEOTIDE SEQUENCE</scope>
    <source>
        <strain evidence="2">Bb-Pol-6</strain>
    </source>
</reference>
<dbReference type="PROSITE" id="PS50801">
    <property type="entry name" value="STAS"/>
    <property type="match status" value="1"/>
</dbReference>
<dbReference type="Proteomes" id="UP001082899">
    <property type="component" value="Unassembled WGS sequence"/>
</dbReference>
<evidence type="ECO:0000259" key="1">
    <source>
        <dbReference type="PROSITE" id="PS50801"/>
    </source>
</evidence>